<feature type="compositionally biased region" description="Basic residues" evidence="6">
    <location>
        <begin position="192"/>
        <end position="210"/>
    </location>
</feature>
<evidence type="ECO:0000256" key="4">
    <source>
        <dbReference type="ARBA" id="ARBA00022989"/>
    </source>
</evidence>
<feature type="transmembrane region" description="Helical" evidence="7">
    <location>
        <begin position="163"/>
        <end position="181"/>
    </location>
</feature>
<gene>
    <name evidence="8" type="ORF">ACFWGY_01945</name>
</gene>
<sequence>MSIVAGGLTVATVVGLPAGTWIGQHLGWRGAFWAVAVLSSVGAAAIIAAVPPLRPENPPSLRNELRGLRPPRLWLSYAMTAVATTALLGTFSYLAAMLIETTGLDSTWVPAVLFGYGFGALIGIAIGGKTADRHPRAVLGIGFTGLLMASLLLALTAHHVGTTVVLVVALGVLGFGTNPALNSRFMTIAPRRAHARRLGKRRRVQRRHHPRSLDRWPRTRGRSRLPGRPGRRSRGRRARTPAVGLGPHTPSPRRPAEAHRRSGAERGALAA</sequence>
<evidence type="ECO:0000256" key="1">
    <source>
        <dbReference type="ARBA" id="ARBA00004651"/>
    </source>
</evidence>
<evidence type="ECO:0000256" key="5">
    <source>
        <dbReference type="ARBA" id="ARBA00023136"/>
    </source>
</evidence>
<dbReference type="Gene3D" id="1.20.1250.20">
    <property type="entry name" value="MFS general substrate transporter like domains"/>
    <property type="match status" value="1"/>
</dbReference>
<evidence type="ECO:0000313" key="8">
    <source>
        <dbReference type="EMBL" id="MFD6792081.1"/>
    </source>
</evidence>
<keyword evidence="9" id="KW-1185">Reference proteome</keyword>
<feature type="compositionally biased region" description="Basic residues" evidence="6">
    <location>
        <begin position="218"/>
        <end position="239"/>
    </location>
</feature>
<dbReference type="RefSeq" id="WP_258936362.1">
    <property type="nucleotide sequence ID" value="NZ_JANBBF010000009.1"/>
</dbReference>
<feature type="compositionally biased region" description="Basic and acidic residues" evidence="6">
    <location>
        <begin position="254"/>
        <end position="264"/>
    </location>
</feature>
<dbReference type="PANTHER" id="PTHR43124">
    <property type="entry name" value="PURINE EFFLUX PUMP PBUE"/>
    <property type="match status" value="1"/>
</dbReference>
<evidence type="ECO:0000256" key="7">
    <source>
        <dbReference type="SAM" id="Phobius"/>
    </source>
</evidence>
<proteinExistence type="predicted"/>
<dbReference type="Proteomes" id="UP001598673">
    <property type="component" value="Unassembled WGS sequence"/>
</dbReference>
<feature type="transmembrane region" description="Helical" evidence="7">
    <location>
        <begin position="108"/>
        <end position="126"/>
    </location>
</feature>
<dbReference type="Pfam" id="PF07690">
    <property type="entry name" value="MFS_1"/>
    <property type="match status" value="1"/>
</dbReference>
<keyword evidence="4 7" id="KW-1133">Transmembrane helix</keyword>
<evidence type="ECO:0000256" key="2">
    <source>
        <dbReference type="ARBA" id="ARBA00022475"/>
    </source>
</evidence>
<dbReference type="InterPro" id="IPR036259">
    <property type="entry name" value="MFS_trans_sf"/>
</dbReference>
<reference evidence="8 9" key="1">
    <citation type="submission" date="2024-09" db="EMBL/GenBank/DDBJ databases">
        <title>The Natural Products Discovery Center: Release of the First 8490 Sequenced Strains for Exploring Actinobacteria Biosynthetic Diversity.</title>
        <authorList>
            <person name="Kalkreuter E."/>
            <person name="Kautsar S.A."/>
            <person name="Yang D."/>
            <person name="Bader C.D."/>
            <person name="Teijaro C.N."/>
            <person name="Fluegel L."/>
            <person name="Davis C.M."/>
            <person name="Simpson J.R."/>
            <person name="Lauterbach L."/>
            <person name="Steele A.D."/>
            <person name="Gui C."/>
            <person name="Meng S."/>
            <person name="Li G."/>
            <person name="Viehrig K."/>
            <person name="Ye F."/>
            <person name="Su P."/>
            <person name="Kiefer A.F."/>
            <person name="Nichols A."/>
            <person name="Cepeda A.J."/>
            <person name="Yan W."/>
            <person name="Fan B."/>
            <person name="Jiang Y."/>
            <person name="Adhikari A."/>
            <person name="Zheng C.-J."/>
            <person name="Schuster L."/>
            <person name="Cowan T.M."/>
            <person name="Smanski M.J."/>
            <person name="Chevrette M.G."/>
            <person name="De Carvalho L.P.S."/>
            <person name="Shen B."/>
        </authorList>
    </citation>
    <scope>NUCLEOTIDE SEQUENCE [LARGE SCALE GENOMIC DNA]</scope>
    <source>
        <strain evidence="8 9">NPDC060353</strain>
    </source>
</reference>
<dbReference type="SUPFAM" id="SSF103473">
    <property type="entry name" value="MFS general substrate transporter"/>
    <property type="match status" value="1"/>
</dbReference>
<evidence type="ECO:0000313" key="9">
    <source>
        <dbReference type="Proteomes" id="UP001598673"/>
    </source>
</evidence>
<keyword evidence="5 7" id="KW-0472">Membrane</keyword>
<accession>A0ABW6FZU2</accession>
<evidence type="ECO:0000256" key="3">
    <source>
        <dbReference type="ARBA" id="ARBA00022692"/>
    </source>
</evidence>
<dbReference type="EMBL" id="JBHXCV010000001">
    <property type="protein sequence ID" value="MFD6792081.1"/>
    <property type="molecule type" value="Genomic_DNA"/>
</dbReference>
<organism evidence="8 9">
    <name type="scientific">Prauserella salsuginis</name>
    <dbReference type="NCBI Taxonomy" id="387889"/>
    <lineage>
        <taxon>Bacteria</taxon>
        <taxon>Bacillati</taxon>
        <taxon>Actinomycetota</taxon>
        <taxon>Actinomycetes</taxon>
        <taxon>Pseudonocardiales</taxon>
        <taxon>Pseudonocardiaceae</taxon>
        <taxon>Prauserella</taxon>
        <taxon>Prauserella salsuginis group</taxon>
    </lineage>
</organism>
<protein>
    <submittedName>
        <fullName evidence="8">MFS transporter</fullName>
    </submittedName>
</protein>
<keyword evidence="2" id="KW-1003">Cell membrane</keyword>
<feature type="transmembrane region" description="Helical" evidence="7">
    <location>
        <begin position="31"/>
        <end position="53"/>
    </location>
</feature>
<feature type="transmembrane region" description="Helical" evidence="7">
    <location>
        <begin position="138"/>
        <end position="157"/>
    </location>
</feature>
<comment type="caution">
    <text evidence="8">The sequence shown here is derived from an EMBL/GenBank/DDBJ whole genome shotgun (WGS) entry which is preliminary data.</text>
</comment>
<dbReference type="PANTHER" id="PTHR43124:SF3">
    <property type="entry name" value="CHLORAMPHENICOL EFFLUX PUMP RV0191"/>
    <property type="match status" value="1"/>
</dbReference>
<keyword evidence="3 7" id="KW-0812">Transmembrane</keyword>
<name>A0ABW6FZU2_9PSEU</name>
<feature type="region of interest" description="Disordered" evidence="6">
    <location>
        <begin position="192"/>
        <end position="271"/>
    </location>
</feature>
<comment type="subcellular location">
    <subcellularLocation>
        <location evidence="1">Cell membrane</location>
        <topology evidence="1">Multi-pass membrane protein</topology>
    </subcellularLocation>
</comment>
<dbReference type="InterPro" id="IPR050189">
    <property type="entry name" value="MFS_Efflux_Transporters"/>
</dbReference>
<dbReference type="InterPro" id="IPR011701">
    <property type="entry name" value="MFS"/>
</dbReference>
<feature type="transmembrane region" description="Helical" evidence="7">
    <location>
        <begin position="74"/>
        <end position="96"/>
    </location>
</feature>
<evidence type="ECO:0000256" key="6">
    <source>
        <dbReference type="SAM" id="MobiDB-lite"/>
    </source>
</evidence>